<dbReference type="Proteomes" id="UP001589818">
    <property type="component" value="Unassembled WGS sequence"/>
</dbReference>
<accession>A0ABV6JFW6</accession>
<reference evidence="2 3" key="1">
    <citation type="submission" date="2024-09" db="EMBL/GenBank/DDBJ databases">
        <authorList>
            <person name="Sun Q."/>
            <person name="Mori K."/>
        </authorList>
    </citation>
    <scope>NUCLEOTIDE SEQUENCE [LARGE SCALE GENOMIC DNA]</scope>
    <source>
        <strain evidence="2 3">CCM 4839</strain>
    </source>
</reference>
<gene>
    <name evidence="2" type="ORF">ACFFJ8_25940</name>
</gene>
<comment type="caution">
    <text evidence="2">The sequence shown here is derived from an EMBL/GenBank/DDBJ whole genome shotgun (WGS) entry which is preliminary data.</text>
</comment>
<keyword evidence="1" id="KW-0472">Membrane</keyword>
<evidence type="ECO:0000313" key="2">
    <source>
        <dbReference type="EMBL" id="MFC0394791.1"/>
    </source>
</evidence>
<feature type="transmembrane region" description="Helical" evidence="1">
    <location>
        <begin position="21"/>
        <end position="42"/>
    </location>
</feature>
<evidence type="ECO:0000313" key="3">
    <source>
        <dbReference type="Proteomes" id="UP001589818"/>
    </source>
</evidence>
<name>A0ABV6JFW6_9BACL</name>
<proteinExistence type="predicted"/>
<keyword evidence="1" id="KW-0812">Transmembrane</keyword>
<protein>
    <submittedName>
        <fullName evidence="2">Uncharacterized protein</fullName>
    </submittedName>
</protein>
<sequence length="200" mass="22555">MLKNLPEIEWNQVYTVLTDDMWSSIGAILGTIGVFLGAWLGAKFGYSQNMKLQNNQMDESKESYISLIRSELVDNWHFLGVSTDLFDKKINTLADIKIVFEGLLLAVDHVKSDNLEAAVRANVISLLPVELQGILRGTYSSVSHACFFMRMEAHKYNRDQSLSYKQTLETIKELINDCVKLLEGCIEKVDGIDKVSSNTK</sequence>
<keyword evidence="3" id="KW-1185">Reference proteome</keyword>
<dbReference type="RefSeq" id="WP_204815958.1">
    <property type="nucleotide sequence ID" value="NZ_JANHOF010000001.1"/>
</dbReference>
<evidence type="ECO:0000256" key="1">
    <source>
        <dbReference type="SAM" id="Phobius"/>
    </source>
</evidence>
<keyword evidence="1" id="KW-1133">Transmembrane helix</keyword>
<dbReference type="EMBL" id="JBHLVF010000041">
    <property type="protein sequence ID" value="MFC0394791.1"/>
    <property type="molecule type" value="Genomic_DNA"/>
</dbReference>
<organism evidence="2 3">
    <name type="scientific">Paenibacillus mendelii</name>
    <dbReference type="NCBI Taxonomy" id="206163"/>
    <lineage>
        <taxon>Bacteria</taxon>
        <taxon>Bacillati</taxon>
        <taxon>Bacillota</taxon>
        <taxon>Bacilli</taxon>
        <taxon>Bacillales</taxon>
        <taxon>Paenibacillaceae</taxon>
        <taxon>Paenibacillus</taxon>
    </lineage>
</organism>